<sequence>MESVTIQTTQNVSIDYSLAKTGTRIGSFFIDLIFMLVVYWILAALLLNMISGVDETVLIAFGPLFTFILYYFLMEMFNRGQTIGKKVVGIKVIRLDGKDPTPADFLARAIFLLPDVILSSGIPAVLLISSGRHKQRLGDMVAGTVVIQSTVSAAFTLEEIMGIRNRDDHEPEFPNVQRFTDEDMMIVKQTLARSQQYGNTAHRQAVRQLAVRLADQMEIDKAEVKYSPEKFLQVLLLDYIVLTR</sequence>
<organism evidence="7 8">
    <name type="scientific">Neolewinella agarilytica</name>
    <dbReference type="NCBI Taxonomy" id="478744"/>
    <lineage>
        <taxon>Bacteria</taxon>
        <taxon>Pseudomonadati</taxon>
        <taxon>Bacteroidota</taxon>
        <taxon>Saprospiria</taxon>
        <taxon>Saprospirales</taxon>
        <taxon>Lewinellaceae</taxon>
        <taxon>Neolewinella</taxon>
    </lineage>
</organism>
<dbReference type="RefSeq" id="WP_090165524.1">
    <property type="nucleotide sequence ID" value="NZ_FOFB01000003.1"/>
</dbReference>
<accession>A0A1H9BFL7</accession>
<protein>
    <submittedName>
        <fullName evidence="7">Uncharacterized membrane protein YckC, RDD family</fullName>
    </submittedName>
</protein>
<dbReference type="STRING" id="478744.SAMN05444359_10398"/>
<dbReference type="PANTHER" id="PTHR38480">
    <property type="entry name" value="SLR0254 PROTEIN"/>
    <property type="match status" value="1"/>
</dbReference>
<evidence type="ECO:0000256" key="1">
    <source>
        <dbReference type="ARBA" id="ARBA00004141"/>
    </source>
</evidence>
<evidence type="ECO:0000256" key="3">
    <source>
        <dbReference type="ARBA" id="ARBA00022989"/>
    </source>
</evidence>
<evidence type="ECO:0000313" key="8">
    <source>
        <dbReference type="Proteomes" id="UP000199021"/>
    </source>
</evidence>
<keyword evidence="8" id="KW-1185">Reference proteome</keyword>
<comment type="subcellular location">
    <subcellularLocation>
        <location evidence="1">Membrane</location>
        <topology evidence="1">Multi-pass membrane protein</topology>
    </subcellularLocation>
</comment>
<reference evidence="8" key="1">
    <citation type="submission" date="2016-10" db="EMBL/GenBank/DDBJ databases">
        <authorList>
            <person name="Varghese N."/>
            <person name="Submissions S."/>
        </authorList>
    </citation>
    <scope>NUCLEOTIDE SEQUENCE [LARGE SCALE GENOMIC DNA]</scope>
    <source>
        <strain evidence="8">DSM 24740</strain>
    </source>
</reference>
<evidence type="ECO:0000256" key="4">
    <source>
        <dbReference type="ARBA" id="ARBA00023136"/>
    </source>
</evidence>
<evidence type="ECO:0000256" key="5">
    <source>
        <dbReference type="SAM" id="Phobius"/>
    </source>
</evidence>
<evidence type="ECO:0000313" key="7">
    <source>
        <dbReference type="EMBL" id="SEP87433.1"/>
    </source>
</evidence>
<dbReference type="InterPro" id="IPR010432">
    <property type="entry name" value="RDD"/>
</dbReference>
<feature type="transmembrane region" description="Helical" evidence="5">
    <location>
        <begin position="56"/>
        <end position="73"/>
    </location>
</feature>
<keyword evidence="4 5" id="KW-0472">Membrane</keyword>
<dbReference type="InParanoid" id="A0A1H9BFL7"/>
<proteinExistence type="predicted"/>
<dbReference type="AlphaFoldDB" id="A0A1H9BFL7"/>
<dbReference type="OrthoDB" id="9814143at2"/>
<name>A0A1H9BFL7_9BACT</name>
<dbReference type="PANTHER" id="PTHR38480:SF1">
    <property type="entry name" value="SLR0254 PROTEIN"/>
    <property type="match status" value="1"/>
</dbReference>
<gene>
    <name evidence="7" type="ORF">SAMN05444359_10398</name>
</gene>
<evidence type="ECO:0000259" key="6">
    <source>
        <dbReference type="Pfam" id="PF06271"/>
    </source>
</evidence>
<feature type="domain" description="RDD" evidence="6">
    <location>
        <begin position="19"/>
        <end position="143"/>
    </location>
</feature>
<dbReference type="GO" id="GO:0016020">
    <property type="term" value="C:membrane"/>
    <property type="evidence" value="ECO:0007669"/>
    <property type="project" value="UniProtKB-SubCell"/>
</dbReference>
<dbReference type="Proteomes" id="UP000199021">
    <property type="component" value="Unassembled WGS sequence"/>
</dbReference>
<feature type="transmembrane region" description="Helical" evidence="5">
    <location>
        <begin position="28"/>
        <end position="50"/>
    </location>
</feature>
<dbReference type="EMBL" id="FOFB01000003">
    <property type="protein sequence ID" value="SEP87433.1"/>
    <property type="molecule type" value="Genomic_DNA"/>
</dbReference>
<dbReference type="Pfam" id="PF06271">
    <property type="entry name" value="RDD"/>
    <property type="match status" value="1"/>
</dbReference>
<keyword evidence="3 5" id="KW-1133">Transmembrane helix</keyword>
<keyword evidence="2 5" id="KW-0812">Transmembrane</keyword>
<evidence type="ECO:0000256" key="2">
    <source>
        <dbReference type="ARBA" id="ARBA00022692"/>
    </source>
</evidence>